<comment type="caution">
    <text evidence="1">The sequence shown here is derived from an EMBL/GenBank/DDBJ whole genome shotgun (WGS) entry which is preliminary data.</text>
</comment>
<gene>
    <name evidence="1" type="ORF">COV74_00495</name>
</gene>
<dbReference type="Proteomes" id="UP000230859">
    <property type="component" value="Unassembled WGS sequence"/>
</dbReference>
<dbReference type="EMBL" id="PCVY01000004">
    <property type="protein sequence ID" value="PIQ87482.1"/>
    <property type="molecule type" value="Genomic_DNA"/>
</dbReference>
<protein>
    <submittedName>
        <fullName evidence="1">Uncharacterized protein</fullName>
    </submittedName>
</protein>
<name>A0A2H0LSU3_9BACT</name>
<dbReference type="AlphaFoldDB" id="A0A2H0LSU3"/>
<organism evidence="1 2">
    <name type="scientific">Candidatus Abzuiibacterium crystallinum</name>
    <dbReference type="NCBI Taxonomy" id="1974748"/>
    <lineage>
        <taxon>Bacteria</taxon>
        <taxon>Pseudomonadati</taxon>
        <taxon>Candidatus Omnitrophota</taxon>
        <taxon>Candidatus Abzuiibacterium</taxon>
    </lineage>
</organism>
<reference evidence="1 2" key="1">
    <citation type="submission" date="2017-09" db="EMBL/GenBank/DDBJ databases">
        <title>Depth-based differentiation of microbial function through sediment-hosted aquifers and enrichment of novel symbionts in the deep terrestrial subsurface.</title>
        <authorList>
            <person name="Probst A.J."/>
            <person name="Ladd B."/>
            <person name="Jarett J.K."/>
            <person name="Geller-Mcgrath D.E."/>
            <person name="Sieber C.M."/>
            <person name="Emerson J.B."/>
            <person name="Anantharaman K."/>
            <person name="Thomas B.C."/>
            <person name="Malmstrom R."/>
            <person name="Stieglmeier M."/>
            <person name="Klingl A."/>
            <person name="Woyke T."/>
            <person name="Ryan C.M."/>
            <person name="Banfield J.F."/>
        </authorList>
    </citation>
    <scope>NUCLEOTIDE SEQUENCE [LARGE SCALE GENOMIC DNA]</scope>
    <source>
        <strain evidence="1">CG11_big_fil_rev_8_21_14_0_20_45_26</strain>
    </source>
</reference>
<accession>A0A2H0LSU3</accession>
<evidence type="ECO:0000313" key="1">
    <source>
        <dbReference type="EMBL" id="PIQ87482.1"/>
    </source>
</evidence>
<evidence type="ECO:0000313" key="2">
    <source>
        <dbReference type="Proteomes" id="UP000230859"/>
    </source>
</evidence>
<proteinExistence type="predicted"/>
<sequence length="491" mass="55732">MVGCKSARGKTLGAFVFGKESKESMKRTALPKIILSGIIGCAVLAGLSACSKTYREDTMAGELAKICRDEYGVDHIQVKIAGKTIGVLLPLDNLFSANFQEALANRQIQNLESLLQPSQEALDKVEDVLFSTSRVVLSADKDIDFYVLQAADRKTGLQLVLTGYVQDIKRVRLWDIPRSEYRKRVLHDLKLNRTMIWSSIVQSLFEEIGHKPAHDLLSEHFSEEGIQALETSPLYQIFLDAARKNNLHYDLIDIRSEASANNEFLVYVKVKETYEPKPGFLASSFAYQSGTELEFIFVVHGPAPNQYELIRVIPFFYIDDHDNFKRIQMPANLQLEENLSEWQSLFDVEDVQLGDFLARQLSRRFDALLTTDERVFNTFNATRVLATYHRTTDRNPAHFSLDFDLEPKHSDAGLVASDWVSEEDSLYVMNLVLREFVTLLRSYSFTDFSHFELINVTSPAAGAILTKSDLELFRQGKIDIGHLLNPVRPTF</sequence>